<dbReference type="PANTHER" id="PTHR44943">
    <property type="entry name" value="CELLULOSE SYNTHASE OPERON PROTEIN C"/>
    <property type="match status" value="1"/>
</dbReference>
<sequence length="271" mass="29316">MVFHKLSRLFCAVSMGTLAAACATAPTAEEKAYEAKVKSETIMPASADDRALIKRQDPMTQATFWGLEYEKNPGDVEAATEFAKSLRAIGSDKRAAEIASQTLSLDPGNAELLTLLGKALLKAGDMENAVDALRQAYAANPEDLTVLGALGVAYDQTGRHREAQATYRQILQRNPASTSSLSNLGLSLTLSGEPEAAETFLRRAVEQPNAGVRERQNLAMVLSLLGRFDEARELSAGDLPDSQVDKNIDYFRAMLTPSTRVYGQLRGSMDD</sequence>
<dbReference type="InterPro" id="IPR011990">
    <property type="entry name" value="TPR-like_helical_dom_sf"/>
</dbReference>
<feature type="chain" id="PRO_5046125125" evidence="4">
    <location>
        <begin position="20"/>
        <end position="271"/>
    </location>
</feature>
<evidence type="ECO:0000256" key="3">
    <source>
        <dbReference type="PROSITE-ProRule" id="PRU00339"/>
    </source>
</evidence>
<evidence type="ECO:0000313" key="6">
    <source>
        <dbReference type="Proteomes" id="UP001596303"/>
    </source>
</evidence>
<evidence type="ECO:0000256" key="1">
    <source>
        <dbReference type="ARBA" id="ARBA00022737"/>
    </source>
</evidence>
<evidence type="ECO:0000313" key="5">
    <source>
        <dbReference type="EMBL" id="MFC6197950.1"/>
    </source>
</evidence>
<dbReference type="PROSITE" id="PS51257">
    <property type="entry name" value="PROKAR_LIPOPROTEIN"/>
    <property type="match status" value="1"/>
</dbReference>
<reference evidence="6" key="1">
    <citation type="journal article" date="2019" name="Int. J. Syst. Evol. Microbiol.">
        <title>The Global Catalogue of Microorganisms (GCM) 10K type strain sequencing project: providing services to taxonomists for standard genome sequencing and annotation.</title>
        <authorList>
            <consortium name="The Broad Institute Genomics Platform"/>
            <consortium name="The Broad Institute Genome Sequencing Center for Infectious Disease"/>
            <person name="Wu L."/>
            <person name="Ma J."/>
        </authorList>
    </citation>
    <scope>NUCLEOTIDE SEQUENCE [LARGE SCALE GENOMIC DNA]</scope>
    <source>
        <strain evidence="6">CGMCC-1.15741</strain>
    </source>
</reference>
<dbReference type="SMART" id="SM00028">
    <property type="entry name" value="TPR"/>
    <property type="match status" value="4"/>
</dbReference>
<dbReference type="InterPro" id="IPR051685">
    <property type="entry name" value="Ycf3/AcsC/BcsC/TPR_MFPF"/>
</dbReference>
<evidence type="ECO:0000256" key="4">
    <source>
        <dbReference type="SAM" id="SignalP"/>
    </source>
</evidence>
<feature type="signal peptide" evidence="4">
    <location>
        <begin position="1"/>
        <end position="19"/>
    </location>
</feature>
<dbReference type="PANTHER" id="PTHR44943:SF8">
    <property type="entry name" value="TPR REPEAT-CONTAINING PROTEIN MJ0263"/>
    <property type="match status" value="1"/>
</dbReference>
<dbReference type="Pfam" id="PF13374">
    <property type="entry name" value="TPR_10"/>
    <property type="match status" value="1"/>
</dbReference>
<evidence type="ECO:0000256" key="2">
    <source>
        <dbReference type="ARBA" id="ARBA00022803"/>
    </source>
</evidence>
<dbReference type="Pfam" id="PF14559">
    <property type="entry name" value="TPR_19"/>
    <property type="match status" value="1"/>
</dbReference>
<proteinExistence type="predicted"/>
<feature type="repeat" description="TPR" evidence="3">
    <location>
        <begin position="144"/>
        <end position="177"/>
    </location>
</feature>
<dbReference type="EMBL" id="JBHSSW010000009">
    <property type="protein sequence ID" value="MFC6197950.1"/>
    <property type="molecule type" value="Genomic_DNA"/>
</dbReference>
<dbReference type="InterPro" id="IPR014596">
    <property type="entry name" value="UCP035836"/>
</dbReference>
<keyword evidence="1" id="KW-0677">Repeat</keyword>
<dbReference type="PIRSF" id="PIRSF035836">
    <property type="entry name" value="UCP035836"/>
    <property type="match status" value="1"/>
</dbReference>
<dbReference type="SUPFAM" id="SSF48452">
    <property type="entry name" value="TPR-like"/>
    <property type="match status" value="1"/>
</dbReference>
<comment type="caution">
    <text evidence="5">The sequence shown here is derived from an EMBL/GenBank/DDBJ whole genome shotgun (WGS) entry which is preliminary data.</text>
</comment>
<accession>A0ABW1S8J9</accession>
<dbReference type="PROSITE" id="PS50005">
    <property type="entry name" value="TPR"/>
    <property type="match status" value="2"/>
</dbReference>
<keyword evidence="2 3" id="KW-0802">TPR repeat</keyword>
<name>A0ABW1S8J9_9PROT</name>
<keyword evidence="6" id="KW-1185">Reference proteome</keyword>
<keyword evidence="4" id="KW-0732">Signal</keyword>
<dbReference type="InterPro" id="IPR011717">
    <property type="entry name" value="TPR-4"/>
</dbReference>
<dbReference type="Pfam" id="PF07721">
    <property type="entry name" value="TPR_4"/>
    <property type="match status" value="1"/>
</dbReference>
<feature type="repeat" description="TPR" evidence="3">
    <location>
        <begin position="110"/>
        <end position="143"/>
    </location>
</feature>
<dbReference type="RefSeq" id="WP_377377609.1">
    <property type="nucleotide sequence ID" value="NZ_JBHSSW010000009.1"/>
</dbReference>
<dbReference type="Proteomes" id="UP001596303">
    <property type="component" value="Unassembled WGS sequence"/>
</dbReference>
<dbReference type="Gene3D" id="1.25.40.10">
    <property type="entry name" value="Tetratricopeptide repeat domain"/>
    <property type="match status" value="1"/>
</dbReference>
<protein>
    <submittedName>
        <fullName evidence="5">Tetratricopeptide repeat protein</fullName>
    </submittedName>
</protein>
<dbReference type="InterPro" id="IPR019734">
    <property type="entry name" value="TPR_rpt"/>
</dbReference>
<organism evidence="5 6">
    <name type="scientific">Ponticaulis profundi</name>
    <dbReference type="NCBI Taxonomy" id="2665222"/>
    <lineage>
        <taxon>Bacteria</taxon>
        <taxon>Pseudomonadati</taxon>
        <taxon>Pseudomonadota</taxon>
        <taxon>Alphaproteobacteria</taxon>
        <taxon>Hyphomonadales</taxon>
        <taxon>Hyphomonadaceae</taxon>
        <taxon>Ponticaulis</taxon>
    </lineage>
</organism>
<gene>
    <name evidence="5" type="ORF">ACFQDM_07670</name>
</gene>